<dbReference type="AlphaFoldDB" id="A0A4R6TB98"/>
<dbReference type="Proteomes" id="UP000295390">
    <property type="component" value="Unassembled WGS sequence"/>
</dbReference>
<sequence>MKYTLEDKMTSLRAVSIAVLLYIFGYSLKISVLLNGILETRIPNTVVRFVTSGVMGAALSTALLIVSVIEIKKYTSYIIAIMDAIMLLLVFNVFNSNGKSELFTLVFISLFTAFIGFNLISVFVVKYQLIKSGKEQSISQLEQIESKQVLELSKIEQEIAEKKQTTCEHCLQEYGTRQALNAHKGRCIKNPKNL</sequence>
<accession>A0A4R6TB98</accession>
<feature type="transmembrane region" description="Helical" evidence="1">
    <location>
        <begin position="12"/>
        <end position="34"/>
    </location>
</feature>
<name>A0A4R6TB98_9FLAO</name>
<feature type="transmembrane region" description="Helical" evidence="1">
    <location>
        <begin position="102"/>
        <end position="125"/>
    </location>
</feature>
<dbReference type="EMBL" id="SNYH01000006">
    <property type="protein sequence ID" value="TDQ22774.1"/>
    <property type="molecule type" value="Genomic_DNA"/>
</dbReference>
<comment type="caution">
    <text evidence="2">The sequence shown here is derived from an EMBL/GenBank/DDBJ whole genome shotgun (WGS) entry which is preliminary data.</text>
</comment>
<proteinExistence type="predicted"/>
<dbReference type="OrthoDB" id="1189158at2"/>
<gene>
    <name evidence="2" type="ORF">DFQ07_2792</name>
</gene>
<feature type="transmembrane region" description="Helical" evidence="1">
    <location>
        <begin position="46"/>
        <end position="69"/>
    </location>
</feature>
<dbReference type="RefSeq" id="WP_133537754.1">
    <property type="nucleotide sequence ID" value="NZ_SNYH01000006.1"/>
</dbReference>
<evidence type="ECO:0000313" key="3">
    <source>
        <dbReference type="Proteomes" id="UP000295390"/>
    </source>
</evidence>
<reference evidence="2 3" key="1">
    <citation type="submission" date="2019-03" db="EMBL/GenBank/DDBJ databases">
        <title>Genomic Encyclopedia of Type Strains, Phase III (KMG-III): the genomes of soil and plant-associated and newly described type strains.</title>
        <authorList>
            <person name="Whitman W."/>
        </authorList>
    </citation>
    <scope>NUCLEOTIDE SEQUENCE [LARGE SCALE GENOMIC DNA]</scope>
    <source>
        <strain evidence="2 3">CECT 8283</strain>
    </source>
</reference>
<organism evidence="2 3">
    <name type="scientific">Tenacibaculum caenipelagi</name>
    <dbReference type="NCBI Taxonomy" id="1325435"/>
    <lineage>
        <taxon>Bacteria</taxon>
        <taxon>Pseudomonadati</taxon>
        <taxon>Bacteroidota</taxon>
        <taxon>Flavobacteriia</taxon>
        <taxon>Flavobacteriales</taxon>
        <taxon>Flavobacteriaceae</taxon>
        <taxon>Tenacibaculum</taxon>
    </lineage>
</organism>
<protein>
    <submittedName>
        <fullName evidence="2">Uncharacterized protein</fullName>
    </submittedName>
</protein>
<feature type="transmembrane region" description="Helical" evidence="1">
    <location>
        <begin position="76"/>
        <end position="96"/>
    </location>
</feature>
<keyword evidence="1" id="KW-0472">Membrane</keyword>
<keyword evidence="3" id="KW-1185">Reference proteome</keyword>
<keyword evidence="1" id="KW-0812">Transmembrane</keyword>
<evidence type="ECO:0000313" key="2">
    <source>
        <dbReference type="EMBL" id="TDQ22774.1"/>
    </source>
</evidence>
<keyword evidence="1" id="KW-1133">Transmembrane helix</keyword>
<evidence type="ECO:0000256" key="1">
    <source>
        <dbReference type="SAM" id="Phobius"/>
    </source>
</evidence>